<proteinExistence type="predicted"/>
<evidence type="ECO:0000313" key="1">
    <source>
        <dbReference type="EMBL" id="MDT0622989.1"/>
    </source>
</evidence>
<reference evidence="1 2" key="1">
    <citation type="submission" date="2023-09" db="EMBL/GenBank/DDBJ databases">
        <authorList>
            <person name="Rey-Velasco X."/>
        </authorList>
    </citation>
    <scope>NUCLEOTIDE SEQUENCE [LARGE SCALE GENOMIC DNA]</scope>
    <source>
        <strain evidence="1 2">P007</strain>
    </source>
</reference>
<accession>A0ABU3BLJ0</accession>
<gene>
    <name evidence="1" type="ORF">RM520_15285</name>
</gene>
<keyword evidence="2" id="KW-1185">Reference proteome</keyword>
<feature type="non-terminal residue" evidence="1">
    <location>
        <position position="1"/>
    </location>
</feature>
<evidence type="ECO:0000313" key="2">
    <source>
        <dbReference type="Proteomes" id="UP001250662"/>
    </source>
</evidence>
<name>A0ABU3BLJ0_9FLAO</name>
<protein>
    <recommendedName>
        <fullName evidence="3">Ig-like domain-containing protein</fullName>
    </recommendedName>
</protein>
<dbReference type="RefSeq" id="WP_311388578.1">
    <property type="nucleotide sequence ID" value="NZ_JAVRHU010000033.1"/>
</dbReference>
<comment type="caution">
    <text evidence="1">The sequence shown here is derived from an EMBL/GenBank/DDBJ whole genome shotgun (WGS) entry which is preliminary data.</text>
</comment>
<sequence>TLDAGIFLPCDINPEVTLLADPICQGTEITLTATGGDQFVWKLNDEVIDGQTASTLTVTPNVTSTYAVVVTDSSQFECFAEVSTVVTVNPVTP</sequence>
<dbReference type="InterPro" id="IPR013783">
    <property type="entry name" value="Ig-like_fold"/>
</dbReference>
<dbReference type="EMBL" id="JAVRHU010000033">
    <property type="protein sequence ID" value="MDT0622989.1"/>
    <property type="molecule type" value="Genomic_DNA"/>
</dbReference>
<dbReference type="Proteomes" id="UP001250662">
    <property type="component" value="Unassembled WGS sequence"/>
</dbReference>
<feature type="non-terminal residue" evidence="1">
    <location>
        <position position="93"/>
    </location>
</feature>
<dbReference type="Gene3D" id="2.60.40.10">
    <property type="entry name" value="Immunoglobulins"/>
    <property type="match status" value="1"/>
</dbReference>
<evidence type="ECO:0008006" key="3">
    <source>
        <dbReference type="Google" id="ProtNLM"/>
    </source>
</evidence>
<organism evidence="1 2">
    <name type="scientific">Croceitalea vernalis</name>
    <dbReference type="NCBI Taxonomy" id="3075599"/>
    <lineage>
        <taxon>Bacteria</taxon>
        <taxon>Pseudomonadati</taxon>
        <taxon>Bacteroidota</taxon>
        <taxon>Flavobacteriia</taxon>
        <taxon>Flavobacteriales</taxon>
        <taxon>Flavobacteriaceae</taxon>
        <taxon>Croceitalea</taxon>
    </lineage>
</organism>